<feature type="domain" description="Bacterial sugar transferase" evidence="8">
    <location>
        <begin position="261"/>
        <end position="441"/>
    </location>
</feature>
<dbReference type="NCBIfam" id="TIGR03025">
    <property type="entry name" value="EPS_sugtrans"/>
    <property type="match status" value="1"/>
</dbReference>
<protein>
    <submittedName>
        <fullName evidence="9">Sugar transferase</fullName>
    </submittedName>
</protein>
<dbReference type="Proteomes" id="UP001060164">
    <property type="component" value="Chromosome"/>
</dbReference>
<sequence length="466" mass="54117">MNQRKDFEQYKRIMRFLSAMILVAAQTAVFAVCWYRFYNQELRKPYLNKGNLLMIAVYLILLLVFLNAFGGLKIGYMKKSSIILSQVLSIVAMHVIVLIQILLISGKLYRLRWLITVTLGMTAVDILIAVLFIQAFHVLYYKAFPPRKMLLVYEERPPQPLMRKMYERRDKYNICEHVNIQGRMEEVEKLILKYDGVILCDIHAKSRNHLLKYCYQRGIRVYTTPKISDIILKNAEILHLFDTPLFLSRNQGLSFEQRLLKRGMDFVVSLILLVAASPFMLLTAIAVKLYDRGPALFKQERVTVNGKKFHVYKFRSMIVNAEENGVAVLATRNDSRITPVGKFIRATRLDELPQLFNILKGDMSLVGPRPERPEIIKKYEASIPEFSYRLKVKAGLTGYAQVYGKYNTTAYDKLKLDLMYIENYSLLLDLKLIFMTVKVMFMKESTEGLSKEQLDELITKEHVKGQ</sequence>
<keyword evidence="4 7" id="KW-0812">Transmembrane</keyword>
<comment type="similarity">
    <text evidence="2">Belongs to the bacterial sugar transferase family.</text>
</comment>
<evidence type="ECO:0000256" key="5">
    <source>
        <dbReference type="ARBA" id="ARBA00022989"/>
    </source>
</evidence>
<keyword evidence="5 7" id="KW-1133">Transmembrane helix</keyword>
<feature type="transmembrane region" description="Helical" evidence="7">
    <location>
        <begin position="82"/>
        <end position="105"/>
    </location>
</feature>
<keyword evidence="3 9" id="KW-0808">Transferase</keyword>
<gene>
    <name evidence="9" type="ORF">NQ502_13575</name>
</gene>
<proteinExistence type="inferred from homology"/>
<organism evidence="9 10">
    <name type="scientific">Ruminococcus gauvreauii</name>
    <dbReference type="NCBI Taxonomy" id="438033"/>
    <lineage>
        <taxon>Bacteria</taxon>
        <taxon>Bacillati</taxon>
        <taxon>Bacillota</taxon>
        <taxon>Clostridia</taxon>
        <taxon>Eubacteriales</taxon>
        <taxon>Oscillospiraceae</taxon>
        <taxon>Ruminococcus</taxon>
    </lineage>
</organism>
<dbReference type="PANTHER" id="PTHR30576">
    <property type="entry name" value="COLANIC BIOSYNTHESIS UDP-GLUCOSE LIPID CARRIER TRANSFERASE"/>
    <property type="match status" value="1"/>
</dbReference>
<dbReference type="InterPro" id="IPR017475">
    <property type="entry name" value="EPS_sugar_tfrase"/>
</dbReference>
<evidence type="ECO:0000256" key="4">
    <source>
        <dbReference type="ARBA" id="ARBA00022692"/>
    </source>
</evidence>
<evidence type="ECO:0000256" key="2">
    <source>
        <dbReference type="ARBA" id="ARBA00006464"/>
    </source>
</evidence>
<feature type="transmembrane region" description="Helical" evidence="7">
    <location>
        <begin position="50"/>
        <end position="70"/>
    </location>
</feature>
<name>A0ABY5VDW6_9FIRM</name>
<keyword evidence="6 7" id="KW-0472">Membrane</keyword>
<dbReference type="PANTHER" id="PTHR30576:SF0">
    <property type="entry name" value="UNDECAPRENYL-PHOSPHATE N-ACETYLGALACTOSAMINYL 1-PHOSPHATE TRANSFERASE-RELATED"/>
    <property type="match status" value="1"/>
</dbReference>
<feature type="transmembrane region" description="Helical" evidence="7">
    <location>
        <begin position="111"/>
        <end position="140"/>
    </location>
</feature>
<dbReference type="EMBL" id="CP102290">
    <property type="protein sequence ID" value="UWP58408.1"/>
    <property type="molecule type" value="Genomic_DNA"/>
</dbReference>
<dbReference type="GO" id="GO:0016740">
    <property type="term" value="F:transferase activity"/>
    <property type="evidence" value="ECO:0007669"/>
    <property type="project" value="UniProtKB-KW"/>
</dbReference>
<evidence type="ECO:0000256" key="1">
    <source>
        <dbReference type="ARBA" id="ARBA00004141"/>
    </source>
</evidence>
<evidence type="ECO:0000256" key="3">
    <source>
        <dbReference type="ARBA" id="ARBA00022679"/>
    </source>
</evidence>
<feature type="transmembrane region" description="Helical" evidence="7">
    <location>
        <begin position="16"/>
        <end position="38"/>
    </location>
</feature>
<evidence type="ECO:0000256" key="6">
    <source>
        <dbReference type="ARBA" id="ARBA00023136"/>
    </source>
</evidence>
<accession>A0ABY5VDW6</accession>
<evidence type="ECO:0000256" key="7">
    <source>
        <dbReference type="SAM" id="Phobius"/>
    </source>
</evidence>
<keyword evidence="10" id="KW-1185">Reference proteome</keyword>
<evidence type="ECO:0000313" key="9">
    <source>
        <dbReference type="EMBL" id="UWP58408.1"/>
    </source>
</evidence>
<comment type="subcellular location">
    <subcellularLocation>
        <location evidence="1">Membrane</location>
        <topology evidence="1">Multi-pass membrane protein</topology>
    </subcellularLocation>
</comment>
<dbReference type="InterPro" id="IPR003362">
    <property type="entry name" value="Bact_transf"/>
</dbReference>
<reference evidence="9" key="1">
    <citation type="journal article" date="2022" name="Cell">
        <title>Design, construction, and in vivo augmentation of a complex gut microbiome.</title>
        <authorList>
            <person name="Cheng A.G."/>
            <person name="Ho P.Y."/>
            <person name="Aranda-Diaz A."/>
            <person name="Jain S."/>
            <person name="Yu F.B."/>
            <person name="Meng X."/>
            <person name="Wang M."/>
            <person name="Iakiviak M."/>
            <person name="Nagashima K."/>
            <person name="Zhao A."/>
            <person name="Murugkar P."/>
            <person name="Patil A."/>
            <person name="Atabakhsh K."/>
            <person name="Weakley A."/>
            <person name="Yan J."/>
            <person name="Brumbaugh A.R."/>
            <person name="Higginbottom S."/>
            <person name="Dimas A."/>
            <person name="Shiver A.L."/>
            <person name="Deutschbauer A."/>
            <person name="Neff N."/>
            <person name="Sonnenburg J.L."/>
            <person name="Huang K.C."/>
            <person name="Fischbach M.A."/>
        </authorList>
    </citation>
    <scope>NUCLEOTIDE SEQUENCE</scope>
    <source>
        <strain evidence="9">DSM 19829</strain>
    </source>
</reference>
<evidence type="ECO:0000259" key="8">
    <source>
        <dbReference type="Pfam" id="PF02397"/>
    </source>
</evidence>
<dbReference type="Pfam" id="PF02397">
    <property type="entry name" value="Bac_transf"/>
    <property type="match status" value="1"/>
</dbReference>
<feature type="transmembrane region" description="Helical" evidence="7">
    <location>
        <begin position="266"/>
        <end position="290"/>
    </location>
</feature>
<dbReference type="RefSeq" id="WP_028528196.1">
    <property type="nucleotide sequence ID" value="NZ_CABLBR010000008.1"/>
</dbReference>
<evidence type="ECO:0000313" key="10">
    <source>
        <dbReference type="Proteomes" id="UP001060164"/>
    </source>
</evidence>